<evidence type="ECO:0000256" key="4">
    <source>
        <dbReference type="SAM" id="MobiDB-lite"/>
    </source>
</evidence>
<dbReference type="GO" id="GO:0006355">
    <property type="term" value="P:regulation of DNA-templated transcription"/>
    <property type="evidence" value="ECO:0007669"/>
    <property type="project" value="TreeGrafter"/>
</dbReference>
<dbReference type="PANTHER" id="PTHR24323">
    <property type="entry name" value="CEH-10 HOMEODOMAIN-CONTAINING HOMOLOG"/>
    <property type="match status" value="1"/>
</dbReference>
<gene>
    <name evidence="6" type="ORF">D9619_002524</name>
</gene>
<feature type="region of interest" description="Disordered" evidence="4">
    <location>
        <begin position="120"/>
        <end position="145"/>
    </location>
</feature>
<keyword evidence="2 3" id="KW-0539">Nucleus</keyword>
<dbReference type="OrthoDB" id="6159439at2759"/>
<feature type="compositionally biased region" description="Acidic residues" evidence="4">
    <location>
        <begin position="450"/>
        <end position="461"/>
    </location>
</feature>
<dbReference type="CDD" id="cd00086">
    <property type="entry name" value="homeodomain"/>
    <property type="match status" value="1"/>
</dbReference>
<dbReference type="SMART" id="SM00389">
    <property type="entry name" value="HOX"/>
    <property type="match status" value="1"/>
</dbReference>
<evidence type="ECO:0000313" key="7">
    <source>
        <dbReference type="Proteomes" id="UP000567179"/>
    </source>
</evidence>
<dbReference type="Gene3D" id="1.10.10.60">
    <property type="entry name" value="Homeodomain-like"/>
    <property type="match status" value="1"/>
</dbReference>
<feature type="compositionally biased region" description="Basic residues" evidence="4">
    <location>
        <begin position="354"/>
        <end position="365"/>
    </location>
</feature>
<feature type="compositionally biased region" description="Low complexity" evidence="4">
    <location>
        <begin position="44"/>
        <end position="60"/>
    </location>
</feature>
<accession>A0A8H5AVR0</accession>
<reference evidence="6 7" key="1">
    <citation type="journal article" date="2020" name="ISME J.">
        <title>Uncovering the hidden diversity of litter-decomposition mechanisms in mushroom-forming fungi.</title>
        <authorList>
            <person name="Floudas D."/>
            <person name="Bentzer J."/>
            <person name="Ahren D."/>
            <person name="Johansson T."/>
            <person name="Persson P."/>
            <person name="Tunlid A."/>
        </authorList>
    </citation>
    <scope>NUCLEOTIDE SEQUENCE [LARGE SCALE GENOMIC DNA]</scope>
    <source>
        <strain evidence="6 7">CBS 101986</strain>
    </source>
</reference>
<feature type="compositionally biased region" description="Basic and acidic residues" evidence="4">
    <location>
        <begin position="366"/>
        <end position="412"/>
    </location>
</feature>
<dbReference type="InterPro" id="IPR001356">
    <property type="entry name" value="HD"/>
</dbReference>
<dbReference type="InterPro" id="IPR009057">
    <property type="entry name" value="Homeodomain-like_sf"/>
</dbReference>
<feature type="DNA-binding region" description="Homeobox" evidence="2">
    <location>
        <begin position="67"/>
        <end position="126"/>
    </location>
</feature>
<feature type="region of interest" description="Disordered" evidence="4">
    <location>
        <begin position="295"/>
        <end position="490"/>
    </location>
</feature>
<dbReference type="SUPFAM" id="SSF46689">
    <property type="entry name" value="Homeodomain-like"/>
    <property type="match status" value="1"/>
</dbReference>
<dbReference type="InterPro" id="IPR051775">
    <property type="entry name" value="Homeobox_domain"/>
</dbReference>
<name>A0A8H5AVR0_9AGAR</name>
<dbReference type="GO" id="GO:0000976">
    <property type="term" value="F:transcription cis-regulatory region binding"/>
    <property type="evidence" value="ECO:0007669"/>
    <property type="project" value="TreeGrafter"/>
</dbReference>
<evidence type="ECO:0000256" key="3">
    <source>
        <dbReference type="RuleBase" id="RU000682"/>
    </source>
</evidence>
<feature type="compositionally biased region" description="Low complexity" evidence="4">
    <location>
        <begin position="226"/>
        <end position="237"/>
    </location>
</feature>
<evidence type="ECO:0000256" key="1">
    <source>
        <dbReference type="ARBA" id="ARBA00004123"/>
    </source>
</evidence>
<feature type="compositionally biased region" description="Basic and acidic residues" evidence="4">
    <location>
        <begin position="425"/>
        <end position="446"/>
    </location>
</feature>
<dbReference type="GO" id="GO:0005634">
    <property type="term" value="C:nucleus"/>
    <property type="evidence" value="ECO:0007669"/>
    <property type="project" value="UniProtKB-SubCell"/>
</dbReference>
<organism evidence="6 7">
    <name type="scientific">Psilocybe cf. subviscida</name>
    <dbReference type="NCBI Taxonomy" id="2480587"/>
    <lineage>
        <taxon>Eukaryota</taxon>
        <taxon>Fungi</taxon>
        <taxon>Dikarya</taxon>
        <taxon>Basidiomycota</taxon>
        <taxon>Agaricomycotina</taxon>
        <taxon>Agaricomycetes</taxon>
        <taxon>Agaricomycetidae</taxon>
        <taxon>Agaricales</taxon>
        <taxon>Agaricineae</taxon>
        <taxon>Strophariaceae</taxon>
        <taxon>Psilocybe</taxon>
    </lineage>
</organism>
<dbReference type="AlphaFoldDB" id="A0A8H5AVR0"/>
<keyword evidence="2 3" id="KW-0238">DNA-binding</keyword>
<sequence length="566" mass="62769">MWTRVHVTDNALKWERDKFRWLIIAVTATAMNPFPQNPPLARTDSSASFSSEDDASMSSSVTVIGSTRRTRKRFSNVQLTMLENLFHQNSHPSREDRENVAKAGGMEIKSVTIWFQNKRQTERKTAASNNPNNISGGGHSPNVVPNITSILHTFSLHNTSHHSTSRTSSPPFSATASSRSGSGGATSSIISTTGMGAPRPTLDRVASRSELRSSAPRTPRRPAPGAPTAIWDSMPSSPLAPPISPPAREFIDFGKHKSTRRTLEWACAAARLADKDGYASGMSAGFGGGHGAPQGAMSMGMAGDSISSARDPRDRDSYRDEYRDGSYRESYRDGYSQSRHGHTHAAVASDVHGKGRTVHRQKSHIHISEREREDREREDERERHRERERDRDSHRERGEREREAYHRPREYYAHQPSQPYPPRAHSQERYRSSHPRSPVEDRDRDSGMMTDDEDRDEDQDPEHEAITPSSTWGKDDRRWTAAPAEGGGTNVSLMALGASAVNALGHTGSQGSVGSGSRRMSESKMARERDGERERDRDGDRPLPKGVDDDDMFKAALALCGLGRRA</sequence>
<feature type="domain" description="Homeobox" evidence="5">
    <location>
        <begin position="65"/>
        <end position="125"/>
    </location>
</feature>
<dbReference type="EMBL" id="JAACJJ010000056">
    <property type="protein sequence ID" value="KAF5311844.1"/>
    <property type="molecule type" value="Genomic_DNA"/>
</dbReference>
<feature type="region of interest" description="Disordered" evidence="4">
    <location>
        <begin position="34"/>
        <end position="64"/>
    </location>
</feature>
<feature type="compositionally biased region" description="Low complexity" evidence="4">
    <location>
        <begin position="165"/>
        <end position="197"/>
    </location>
</feature>
<dbReference type="Proteomes" id="UP000567179">
    <property type="component" value="Unassembled WGS sequence"/>
</dbReference>
<feature type="compositionally biased region" description="Basic and acidic residues" evidence="4">
    <location>
        <begin position="201"/>
        <end position="211"/>
    </location>
</feature>
<feature type="region of interest" description="Disordered" evidence="4">
    <location>
        <begin position="158"/>
        <end position="246"/>
    </location>
</feature>
<comment type="subcellular location">
    <subcellularLocation>
        <location evidence="1 2 3">Nucleus</location>
    </subcellularLocation>
</comment>
<dbReference type="Pfam" id="PF00046">
    <property type="entry name" value="Homeodomain"/>
    <property type="match status" value="1"/>
</dbReference>
<dbReference type="PROSITE" id="PS50071">
    <property type="entry name" value="HOMEOBOX_2"/>
    <property type="match status" value="1"/>
</dbReference>
<feature type="compositionally biased region" description="Basic and acidic residues" evidence="4">
    <location>
        <begin position="519"/>
        <end position="547"/>
    </location>
</feature>
<evidence type="ECO:0000313" key="6">
    <source>
        <dbReference type="EMBL" id="KAF5311844.1"/>
    </source>
</evidence>
<keyword evidence="2 3" id="KW-0371">Homeobox</keyword>
<feature type="compositionally biased region" description="Basic and acidic residues" evidence="4">
    <location>
        <begin position="310"/>
        <end position="332"/>
    </location>
</feature>
<proteinExistence type="predicted"/>
<keyword evidence="7" id="KW-1185">Reference proteome</keyword>
<evidence type="ECO:0000256" key="2">
    <source>
        <dbReference type="PROSITE-ProRule" id="PRU00108"/>
    </source>
</evidence>
<dbReference type="PANTHER" id="PTHR24323:SF7">
    <property type="entry name" value="HOMEOBOX DOMAIN-CONTAINING PROTEIN"/>
    <property type="match status" value="1"/>
</dbReference>
<feature type="region of interest" description="Disordered" evidence="4">
    <location>
        <begin position="504"/>
        <end position="550"/>
    </location>
</feature>
<protein>
    <recommendedName>
        <fullName evidence="5">Homeobox domain-containing protein</fullName>
    </recommendedName>
</protein>
<feature type="compositionally biased region" description="Low complexity" evidence="4">
    <location>
        <begin position="505"/>
        <end position="518"/>
    </location>
</feature>
<comment type="caution">
    <text evidence="6">The sequence shown here is derived from an EMBL/GenBank/DDBJ whole genome shotgun (WGS) entry which is preliminary data.</text>
</comment>
<evidence type="ECO:0000259" key="5">
    <source>
        <dbReference type="PROSITE" id="PS50071"/>
    </source>
</evidence>